<accession>A0ABQ5DWX4</accession>
<protein>
    <submittedName>
        <fullName evidence="1">Uncharacterized protein</fullName>
    </submittedName>
</protein>
<name>A0ABQ5DWX4_9ASTR</name>
<proteinExistence type="predicted"/>
<evidence type="ECO:0000313" key="2">
    <source>
        <dbReference type="Proteomes" id="UP001151760"/>
    </source>
</evidence>
<keyword evidence="2" id="KW-1185">Reference proteome</keyword>
<reference evidence="1" key="1">
    <citation type="journal article" date="2022" name="Int. J. Mol. Sci.">
        <title>Draft Genome of Tanacetum Coccineum: Genomic Comparison of Closely Related Tanacetum-Family Plants.</title>
        <authorList>
            <person name="Yamashiro T."/>
            <person name="Shiraishi A."/>
            <person name="Nakayama K."/>
            <person name="Satake H."/>
        </authorList>
    </citation>
    <scope>NUCLEOTIDE SEQUENCE</scope>
</reference>
<feature type="non-terminal residue" evidence="1">
    <location>
        <position position="1"/>
    </location>
</feature>
<sequence length="143" mass="16845">TKSKAARYELKGIEDMVPNLWSPVKHNVYLTKRILSVISVKVNKWYGYGHLEEIVVKRADQQLPAYTTLSIPKGVIYEDNLKRKRFMRADEFHKFCNDTLISVRDTLDQMLHELHVGYNTAMRKRLWTSLDHQRTCIIIKVIN</sequence>
<reference evidence="1" key="2">
    <citation type="submission" date="2022-01" db="EMBL/GenBank/DDBJ databases">
        <authorList>
            <person name="Yamashiro T."/>
            <person name="Shiraishi A."/>
            <person name="Satake H."/>
            <person name="Nakayama K."/>
        </authorList>
    </citation>
    <scope>NUCLEOTIDE SEQUENCE</scope>
</reference>
<organism evidence="1 2">
    <name type="scientific">Tanacetum coccineum</name>
    <dbReference type="NCBI Taxonomy" id="301880"/>
    <lineage>
        <taxon>Eukaryota</taxon>
        <taxon>Viridiplantae</taxon>
        <taxon>Streptophyta</taxon>
        <taxon>Embryophyta</taxon>
        <taxon>Tracheophyta</taxon>
        <taxon>Spermatophyta</taxon>
        <taxon>Magnoliopsida</taxon>
        <taxon>eudicotyledons</taxon>
        <taxon>Gunneridae</taxon>
        <taxon>Pentapetalae</taxon>
        <taxon>asterids</taxon>
        <taxon>campanulids</taxon>
        <taxon>Asterales</taxon>
        <taxon>Asteraceae</taxon>
        <taxon>Asteroideae</taxon>
        <taxon>Anthemideae</taxon>
        <taxon>Anthemidinae</taxon>
        <taxon>Tanacetum</taxon>
    </lineage>
</organism>
<dbReference type="EMBL" id="BQNB010015555">
    <property type="protein sequence ID" value="GJT41349.1"/>
    <property type="molecule type" value="Genomic_DNA"/>
</dbReference>
<dbReference type="Proteomes" id="UP001151760">
    <property type="component" value="Unassembled WGS sequence"/>
</dbReference>
<gene>
    <name evidence="1" type="ORF">Tco_0941214</name>
</gene>
<comment type="caution">
    <text evidence="1">The sequence shown here is derived from an EMBL/GenBank/DDBJ whole genome shotgun (WGS) entry which is preliminary data.</text>
</comment>
<evidence type="ECO:0000313" key="1">
    <source>
        <dbReference type="EMBL" id="GJT41349.1"/>
    </source>
</evidence>